<comment type="caution">
    <text evidence="1">The sequence shown here is derived from an EMBL/GenBank/DDBJ whole genome shotgun (WGS) entry which is preliminary data.</text>
</comment>
<organism evidence="1 2">
    <name type="scientific">Phytophthora megakarya</name>
    <dbReference type="NCBI Taxonomy" id="4795"/>
    <lineage>
        <taxon>Eukaryota</taxon>
        <taxon>Sar</taxon>
        <taxon>Stramenopiles</taxon>
        <taxon>Oomycota</taxon>
        <taxon>Peronosporomycetes</taxon>
        <taxon>Peronosporales</taxon>
        <taxon>Peronosporaceae</taxon>
        <taxon>Phytophthora</taxon>
    </lineage>
</organism>
<reference evidence="2" key="1">
    <citation type="submission" date="2017-03" db="EMBL/GenBank/DDBJ databases">
        <title>Phytopthora megakarya and P. palmivora, two closely related causual agents of cacao black pod achieved similar genome size and gene model numbers by different mechanisms.</title>
        <authorList>
            <person name="Ali S."/>
            <person name="Shao J."/>
            <person name="Larry D.J."/>
            <person name="Kronmiller B."/>
            <person name="Shen D."/>
            <person name="Strem M.D."/>
            <person name="Melnick R.L."/>
            <person name="Guiltinan M.J."/>
            <person name="Tyler B.M."/>
            <person name="Meinhardt L.W."/>
            <person name="Bailey B.A."/>
        </authorList>
    </citation>
    <scope>NUCLEOTIDE SEQUENCE [LARGE SCALE GENOMIC DNA]</scope>
    <source>
        <strain evidence="2">zdho120</strain>
    </source>
</reference>
<keyword evidence="2" id="KW-1185">Reference proteome</keyword>
<dbReference type="Proteomes" id="UP000198211">
    <property type="component" value="Unassembled WGS sequence"/>
</dbReference>
<proteinExistence type="predicted"/>
<sequence length="69" mass="7364">MYGVFNIRLLHVKTAEEQGLTLVPDKDDFLTCPLHTVAVALTTQDSPCASLLGHLPMLTPQSTASLDAG</sequence>
<evidence type="ECO:0000313" key="1">
    <source>
        <dbReference type="EMBL" id="OWZ12045.1"/>
    </source>
</evidence>
<dbReference type="EMBL" id="NBNE01001958">
    <property type="protein sequence ID" value="OWZ12045.1"/>
    <property type="molecule type" value="Genomic_DNA"/>
</dbReference>
<dbReference type="OrthoDB" id="125473at2759"/>
<evidence type="ECO:0000313" key="2">
    <source>
        <dbReference type="Proteomes" id="UP000198211"/>
    </source>
</evidence>
<name>A0A225W392_9STRA</name>
<dbReference type="AlphaFoldDB" id="A0A225W392"/>
<accession>A0A225W392</accession>
<feature type="non-terminal residue" evidence="1">
    <location>
        <position position="69"/>
    </location>
</feature>
<protein>
    <submittedName>
        <fullName evidence="1">Uncharacterized protein</fullName>
    </submittedName>
</protein>
<gene>
    <name evidence="1" type="ORF">PHMEG_00014849</name>
</gene>